<evidence type="ECO:0000313" key="1">
    <source>
        <dbReference type="Ensembl" id="ENSMCSP00000015853.1"/>
    </source>
</evidence>
<name>A0A8C5U392_9PASS</name>
<reference evidence="1" key="1">
    <citation type="submission" date="2025-08" db="UniProtKB">
        <authorList>
            <consortium name="Ensembl"/>
        </authorList>
    </citation>
    <scope>IDENTIFICATION</scope>
</reference>
<accession>A0A8C5U392</accession>
<reference evidence="1" key="2">
    <citation type="submission" date="2025-09" db="UniProtKB">
        <authorList>
            <consortium name="Ensembl"/>
        </authorList>
    </citation>
    <scope>IDENTIFICATION</scope>
</reference>
<organism evidence="1 2">
    <name type="scientific">Malurus cyaneus samueli</name>
    <dbReference type="NCBI Taxonomy" id="2593467"/>
    <lineage>
        <taxon>Eukaryota</taxon>
        <taxon>Metazoa</taxon>
        <taxon>Chordata</taxon>
        <taxon>Craniata</taxon>
        <taxon>Vertebrata</taxon>
        <taxon>Euteleostomi</taxon>
        <taxon>Archelosauria</taxon>
        <taxon>Archosauria</taxon>
        <taxon>Dinosauria</taxon>
        <taxon>Saurischia</taxon>
        <taxon>Theropoda</taxon>
        <taxon>Coelurosauria</taxon>
        <taxon>Aves</taxon>
        <taxon>Neognathae</taxon>
        <taxon>Neoaves</taxon>
        <taxon>Telluraves</taxon>
        <taxon>Australaves</taxon>
        <taxon>Passeriformes</taxon>
        <taxon>Meliphagoidea</taxon>
        <taxon>Maluridae</taxon>
        <taxon>Malurus</taxon>
    </lineage>
</organism>
<protein>
    <submittedName>
        <fullName evidence="1">Uncharacterized protein</fullName>
    </submittedName>
</protein>
<dbReference type="AlphaFoldDB" id="A0A8C5U392"/>
<sequence>MEETDPSERGLPHITSIMNRVRNLKNKYRNEDNITDEFNCTKISADTTGIWFFCSTVTYAKVLNLD</sequence>
<dbReference type="Proteomes" id="UP000694560">
    <property type="component" value="Unplaced"/>
</dbReference>
<proteinExistence type="predicted"/>
<evidence type="ECO:0000313" key="2">
    <source>
        <dbReference type="Proteomes" id="UP000694560"/>
    </source>
</evidence>
<keyword evidence="2" id="KW-1185">Reference proteome</keyword>
<dbReference type="OrthoDB" id="20524at2759"/>
<dbReference type="Ensembl" id="ENSMCST00000016259.1">
    <property type="protein sequence ID" value="ENSMCSP00000015853.1"/>
    <property type="gene ID" value="ENSMCSG00000011155.1"/>
</dbReference>